<keyword evidence="2" id="KW-1185">Reference proteome</keyword>
<dbReference type="Proteomes" id="UP001590950">
    <property type="component" value="Unassembled WGS sequence"/>
</dbReference>
<organism evidence="1 2">
    <name type="scientific">Stereocaulon virgatum</name>
    <dbReference type="NCBI Taxonomy" id="373712"/>
    <lineage>
        <taxon>Eukaryota</taxon>
        <taxon>Fungi</taxon>
        <taxon>Dikarya</taxon>
        <taxon>Ascomycota</taxon>
        <taxon>Pezizomycotina</taxon>
        <taxon>Lecanoromycetes</taxon>
        <taxon>OSLEUM clade</taxon>
        <taxon>Lecanoromycetidae</taxon>
        <taxon>Lecanorales</taxon>
        <taxon>Lecanorineae</taxon>
        <taxon>Stereocaulaceae</taxon>
        <taxon>Stereocaulon</taxon>
    </lineage>
</organism>
<accession>A0ABR4AF74</accession>
<protein>
    <submittedName>
        <fullName evidence="1">Uncharacterized protein</fullName>
    </submittedName>
</protein>
<gene>
    <name evidence="1" type="ORF">N7G274_004307</name>
</gene>
<evidence type="ECO:0000313" key="1">
    <source>
        <dbReference type="EMBL" id="KAL2043247.1"/>
    </source>
</evidence>
<name>A0ABR4AF74_9LECA</name>
<reference evidence="1 2" key="1">
    <citation type="submission" date="2024-09" db="EMBL/GenBank/DDBJ databases">
        <title>Rethinking Asexuality: The Enigmatic Case of Functional Sexual Genes in Lepraria (Stereocaulaceae).</title>
        <authorList>
            <person name="Doellman M."/>
            <person name="Sun Y."/>
            <person name="Barcenas-Pena A."/>
            <person name="Lumbsch H.T."/>
            <person name="Grewe F."/>
        </authorList>
    </citation>
    <scope>NUCLEOTIDE SEQUENCE [LARGE SCALE GENOMIC DNA]</scope>
    <source>
        <strain evidence="1 2">Mercado 3170</strain>
    </source>
</reference>
<proteinExistence type="predicted"/>
<evidence type="ECO:0000313" key="2">
    <source>
        <dbReference type="Proteomes" id="UP001590950"/>
    </source>
</evidence>
<sequence length="161" mass="17854">MPQNPHNYHAAGATLVNVHESAPELLVLDALHVDTIKDVAPNARSMSWSMLPSWLRLDSTLPETCINGETNYDAMWRTIIGNFGGVTNPAHVNYRKHFTTILLFLLNDEGEDTHDSSGDGEGDVGVPLSKGLEQVMLDLTSGHYELDGNRHLYFCSTRLFC</sequence>
<comment type="caution">
    <text evidence="1">The sequence shown here is derived from an EMBL/GenBank/DDBJ whole genome shotgun (WGS) entry which is preliminary data.</text>
</comment>
<dbReference type="EMBL" id="JBEFKJ010000012">
    <property type="protein sequence ID" value="KAL2043247.1"/>
    <property type="molecule type" value="Genomic_DNA"/>
</dbReference>